<proteinExistence type="predicted"/>
<dbReference type="InterPro" id="IPR036322">
    <property type="entry name" value="WD40_repeat_dom_sf"/>
</dbReference>
<accession>A0AA40BLQ3</accession>
<feature type="repeat" description="WD" evidence="1">
    <location>
        <begin position="64"/>
        <end position="94"/>
    </location>
</feature>
<evidence type="ECO:0000256" key="1">
    <source>
        <dbReference type="PROSITE-ProRule" id="PRU00221"/>
    </source>
</evidence>
<dbReference type="InterPro" id="IPR001680">
    <property type="entry name" value="WD40_rpt"/>
</dbReference>
<name>A0AA40BLQ3_9PEZI</name>
<organism evidence="2 3">
    <name type="scientific">Apiosordaria backusii</name>
    <dbReference type="NCBI Taxonomy" id="314023"/>
    <lineage>
        <taxon>Eukaryota</taxon>
        <taxon>Fungi</taxon>
        <taxon>Dikarya</taxon>
        <taxon>Ascomycota</taxon>
        <taxon>Pezizomycotina</taxon>
        <taxon>Sordariomycetes</taxon>
        <taxon>Sordariomycetidae</taxon>
        <taxon>Sordariales</taxon>
        <taxon>Lasiosphaeriaceae</taxon>
        <taxon>Apiosordaria</taxon>
    </lineage>
</organism>
<dbReference type="Proteomes" id="UP001172159">
    <property type="component" value="Unassembled WGS sequence"/>
</dbReference>
<keyword evidence="1" id="KW-0853">WD repeat</keyword>
<reference evidence="2" key="1">
    <citation type="submission" date="2023-06" db="EMBL/GenBank/DDBJ databases">
        <title>Genome-scale phylogeny and comparative genomics of the fungal order Sordariales.</title>
        <authorList>
            <consortium name="Lawrence Berkeley National Laboratory"/>
            <person name="Hensen N."/>
            <person name="Bonometti L."/>
            <person name="Westerberg I."/>
            <person name="Brannstrom I.O."/>
            <person name="Guillou S."/>
            <person name="Cros-Aarteil S."/>
            <person name="Calhoun S."/>
            <person name="Haridas S."/>
            <person name="Kuo A."/>
            <person name="Mondo S."/>
            <person name="Pangilinan J."/>
            <person name="Riley R."/>
            <person name="Labutti K."/>
            <person name="Andreopoulos B."/>
            <person name="Lipzen A."/>
            <person name="Chen C."/>
            <person name="Yanf M."/>
            <person name="Daum C."/>
            <person name="Ng V."/>
            <person name="Clum A."/>
            <person name="Steindorff A."/>
            <person name="Ohm R."/>
            <person name="Martin F."/>
            <person name="Silar P."/>
            <person name="Natvig D."/>
            <person name="Lalanne C."/>
            <person name="Gautier V."/>
            <person name="Ament-Velasquez S.L."/>
            <person name="Kruys A."/>
            <person name="Hutchinson M.I."/>
            <person name="Powell A.J."/>
            <person name="Barry K."/>
            <person name="Miller A.N."/>
            <person name="Grigoriev I.V."/>
            <person name="Debuchy R."/>
            <person name="Gladieux P."/>
            <person name="Thoren M.H."/>
            <person name="Johannesson H."/>
        </authorList>
    </citation>
    <scope>NUCLEOTIDE SEQUENCE</scope>
    <source>
        <strain evidence="2">CBS 540.89</strain>
    </source>
</reference>
<dbReference type="InterPro" id="IPR015943">
    <property type="entry name" value="WD40/YVTN_repeat-like_dom_sf"/>
</dbReference>
<dbReference type="PROSITE" id="PS50082">
    <property type="entry name" value="WD_REPEATS_2"/>
    <property type="match status" value="1"/>
</dbReference>
<keyword evidence="3" id="KW-1185">Reference proteome</keyword>
<dbReference type="AlphaFoldDB" id="A0AA40BLQ3"/>
<dbReference type="Pfam" id="PF00400">
    <property type="entry name" value="WD40"/>
    <property type="match status" value="1"/>
</dbReference>
<protein>
    <submittedName>
        <fullName evidence="2">Uncharacterized protein</fullName>
    </submittedName>
</protein>
<sequence length="94" mass="10324">RDAHRFALSYRWVIEQAPLQAYASALVFALAGSLIKACFKAEEPDWIRTKPVVEADWNACLQTLEGHGNSVCSVAFSPDGQRLASDSDDVTVKI</sequence>
<evidence type="ECO:0000313" key="2">
    <source>
        <dbReference type="EMBL" id="KAK0736466.1"/>
    </source>
</evidence>
<dbReference type="SUPFAM" id="SSF50978">
    <property type="entry name" value="WD40 repeat-like"/>
    <property type="match status" value="1"/>
</dbReference>
<dbReference type="Gene3D" id="2.130.10.10">
    <property type="entry name" value="YVTN repeat-like/Quinoprotein amine dehydrogenase"/>
    <property type="match status" value="1"/>
</dbReference>
<dbReference type="EMBL" id="JAUKTV010000006">
    <property type="protein sequence ID" value="KAK0736466.1"/>
    <property type="molecule type" value="Genomic_DNA"/>
</dbReference>
<gene>
    <name evidence="2" type="ORF">B0T21DRAFT_289395</name>
</gene>
<comment type="caution">
    <text evidence="2">The sequence shown here is derived from an EMBL/GenBank/DDBJ whole genome shotgun (WGS) entry which is preliminary data.</text>
</comment>
<dbReference type="PROSITE" id="PS50294">
    <property type="entry name" value="WD_REPEATS_REGION"/>
    <property type="match status" value="1"/>
</dbReference>
<feature type="non-terminal residue" evidence="2">
    <location>
        <position position="1"/>
    </location>
</feature>
<evidence type="ECO:0000313" key="3">
    <source>
        <dbReference type="Proteomes" id="UP001172159"/>
    </source>
</evidence>